<dbReference type="Gene3D" id="6.10.140.2220">
    <property type="match status" value="2"/>
</dbReference>
<protein>
    <recommendedName>
        <fullName evidence="5">MYND-type domain-containing protein</fullName>
    </recommendedName>
</protein>
<dbReference type="Pfam" id="PF14737">
    <property type="entry name" value="DUF4470"/>
    <property type="match status" value="1"/>
</dbReference>
<feature type="domain" description="MYND-type" evidence="5">
    <location>
        <begin position="8"/>
        <end position="48"/>
    </location>
</feature>
<evidence type="ECO:0000313" key="6">
    <source>
        <dbReference type="EMBL" id="KAJ8033811.1"/>
    </source>
</evidence>
<evidence type="ECO:0000256" key="1">
    <source>
        <dbReference type="ARBA" id="ARBA00022723"/>
    </source>
</evidence>
<dbReference type="Proteomes" id="UP001152320">
    <property type="component" value="Chromosome 11"/>
</dbReference>
<evidence type="ECO:0000259" key="5">
    <source>
        <dbReference type="PROSITE" id="PS50865"/>
    </source>
</evidence>
<accession>A0A9Q1H649</accession>
<keyword evidence="7" id="KW-1185">Reference proteome</keyword>
<dbReference type="PROSITE" id="PS50865">
    <property type="entry name" value="ZF_MYND_2"/>
    <property type="match status" value="2"/>
</dbReference>
<dbReference type="OrthoDB" id="5282002at2759"/>
<keyword evidence="3" id="KW-0862">Zinc</keyword>
<proteinExistence type="predicted"/>
<dbReference type="InterPro" id="IPR027974">
    <property type="entry name" value="DUF4470"/>
</dbReference>
<dbReference type="GO" id="GO:0008270">
    <property type="term" value="F:zinc ion binding"/>
    <property type="evidence" value="ECO:0007669"/>
    <property type="project" value="UniProtKB-KW"/>
</dbReference>
<evidence type="ECO:0000313" key="7">
    <source>
        <dbReference type="Proteomes" id="UP001152320"/>
    </source>
</evidence>
<evidence type="ECO:0000256" key="4">
    <source>
        <dbReference type="PROSITE-ProRule" id="PRU00134"/>
    </source>
</evidence>
<sequence length="613" mass="71627">MEVESGSCWYCQRTKVLSRTACSKCNIAVYCSLKCLKEDYFRHEKVECLMWSEKDCASCAQRKHPMIECPKCHSNWYCSKRCMQTDFPRHEASCQFWTDQIIAVARSKIYFDNQQIGRGMQNWDYPYYFGATPALDLLNLADNELKDWGQTPRGSPKMSLCLVGCNDLRNVIYTVASLPDEFKGCVNFVLDDMDPFVMARNLMLVYMMTLEDAPVSSIATIWFSTRLPSGDFAFLQKTLSELIHVLSARQLKDMTHGIISITEESFQTMKQVFTGWQQTTCKRKDKKCIKLDLQRRSRSMVLSVHDMEEAVVTYLARIPDEHHQSIRAWFENGIIIPTDQRHDELLYFNPTLTGRPKLVVENEAKPPPPFLWHFEYCVRPNCIPFAFWDYLELKKQGKSKSIPELCHAYVTKMIRRLVKLLNESRLQFQMYVEDFRRLREILPYGEIFDRVYTSNLADYYGNKCIIDYLEPLLSKSNPHAVLFTEVRNWGNFVDGTEVKPSQSQDLTDEVSRQKRFSPLIYQNVPHFFIYLRGDHLASIQNDVTDITTSLCTIPSLSEGMSINGLRMRDPRYQRNHVLSFTSKGHNIPLNIFKCRTRHLEWYRVDERTESTDL</sequence>
<comment type="caution">
    <text evidence="6">The sequence shown here is derived from an EMBL/GenBank/DDBJ whole genome shotgun (WGS) entry which is preliminary data.</text>
</comment>
<keyword evidence="2 4" id="KW-0863">Zinc-finger</keyword>
<reference evidence="6" key="1">
    <citation type="submission" date="2021-10" db="EMBL/GenBank/DDBJ databases">
        <title>Tropical sea cucumber genome reveals ecological adaptation and Cuvierian tubules defense mechanism.</title>
        <authorList>
            <person name="Chen T."/>
        </authorList>
    </citation>
    <scope>NUCLEOTIDE SEQUENCE</scope>
    <source>
        <strain evidence="6">Nanhai2018</strain>
        <tissue evidence="6">Muscle</tissue>
    </source>
</reference>
<evidence type="ECO:0000256" key="2">
    <source>
        <dbReference type="ARBA" id="ARBA00022771"/>
    </source>
</evidence>
<gene>
    <name evidence="6" type="ORF">HOLleu_24173</name>
</gene>
<dbReference type="AlphaFoldDB" id="A0A9Q1H649"/>
<dbReference type="SUPFAM" id="SSF144232">
    <property type="entry name" value="HIT/MYND zinc finger-like"/>
    <property type="match status" value="2"/>
</dbReference>
<dbReference type="PROSITE" id="PS01360">
    <property type="entry name" value="ZF_MYND_1"/>
    <property type="match status" value="2"/>
</dbReference>
<feature type="domain" description="MYND-type" evidence="5">
    <location>
        <begin position="56"/>
        <end position="94"/>
    </location>
</feature>
<evidence type="ECO:0000256" key="3">
    <source>
        <dbReference type="ARBA" id="ARBA00022833"/>
    </source>
</evidence>
<keyword evidence="1" id="KW-0479">Metal-binding</keyword>
<dbReference type="EMBL" id="JAIZAY010000011">
    <property type="protein sequence ID" value="KAJ8033811.1"/>
    <property type="molecule type" value="Genomic_DNA"/>
</dbReference>
<name>A0A9Q1H649_HOLLE</name>
<organism evidence="6 7">
    <name type="scientific">Holothuria leucospilota</name>
    <name type="common">Black long sea cucumber</name>
    <name type="synonym">Mertensiothuria leucospilota</name>
    <dbReference type="NCBI Taxonomy" id="206669"/>
    <lineage>
        <taxon>Eukaryota</taxon>
        <taxon>Metazoa</taxon>
        <taxon>Echinodermata</taxon>
        <taxon>Eleutherozoa</taxon>
        <taxon>Echinozoa</taxon>
        <taxon>Holothuroidea</taxon>
        <taxon>Aspidochirotacea</taxon>
        <taxon>Aspidochirotida</taxon>
        <taxon>Holothuriidae</taxon>
        <taxon>Holothuria</taxon>
    </lineage>
</organism>
<dbReference type="InterPro" id="IPR002893">
    <property type="entry name" value="Znf_MYND"/>
</dbReference>
<dbReference type="Pfam" id="PF01753">
    <property type="entry name" value="zf-MYND"/>
    <property type="match status" value="1"/>
</dbReference>